<evidence type="ECO:0000313" key="7">
    <source>
        <dbReference type="Proteomes" id="UP001164746"/>
    </source>
</evidence>
<keyword evidence="1" id="KW-1015">Disulfide bond</keyword>
<gene>
    <name evidence="6" type="ORF">MAR_034924</name>
</gene>
<dbReference type="PROSITE" id="PS50215">
    <property type="entry name" value="ADAM_MEPRO"/>
    <property type="match status" value="1"/>
</dbReference>
<keyword evidence="7" id="KW-1185">Reference proteome</keyword>
<feature type="region of interest" description="Disordered" evidence="3">
    <location>
        <begin position="880"/>
        <end position="951"/>
    </location>
</feature>
<reference evidence="6" key="1">
    <citation type="submission" date="2022-11" db="EMBL/GenBank/DDBJ databases">
        <title>Centuries of genome instability and evolution in soft-shell clam transmissible cancer (bioRxiv).</title>
        <authorList>
            <person name="Hart S.F.M."/>
            <person name="Yonemitsu M.A."/>
            <person name="Giersch R.M."/>
            <person name="Beal B.F."/>
            <person name="Arriagada G."/>
            <person name="Davis B.W."/>
            <person name="Ostrander E.A."/>
            <person name="Goff S.P."/>
            <person name="Metzger M.J."/>
        </authorList>
    </citation>
    <scope>NUCLEOTIDE SEQUENCE</scope>
    <source>
        <strain evidence="6">MELC-2E11</strain>
        <tissue evidence="6">Siphon/mantle</tissue>
    </source>
</reference>
<keyword evidence="2" id="KW-0862">Zinc</keyword>
<feature type="binding site" evidence="2">
    <location>
        <position position="207"/>
    </location>
    <ligand>
        <name>Zn(2+)</name>
        <dbReference type="ChEBI" id="CHEBI:29105"/>
        <note>catalytic</note>
    </ligand>
</feature>
<dbReference type="InterPro" id="IPR024079">
    <property type="entry name" value="MetalloPept_cat_dom_sf"/>
</dbReference>
<feature type="transmembrane region" description="Helical" evidence="4">
    <location>
        <begin position="518"/>
        <end position="541"/>
    </location>
</feature>
<dbReference type="SUPFAM" id="SSF55486">
    <property type="entry name" value="Metalloproteases ('zincins'), catalytic domain"/>
    <property type="match status" value="1"/>
</dbReference>
<accession>A0ABY7EMJ6</accession>
<dbReference type="InterPro" id="IPR006586">
    <property type="entry name" value="ADAM_Cys-rich"/>
</dbReference>
<evidence type="ECO:0000256" key="3">
    <source>
        <dbReference type="SAM" id="MobiDB-lite"/>
    </source>
</evidence>
<keyword evidence="4" id="KW-0812">Transmembrane</keyword>
<feature type="compositionally biased region" description="Basic and acidic residues" evidence="3">
    <location>
        <begin position="918"/>
        <end position="931"/>
    </location>
</feature>
<feature type="compositionally biased region" description="Polar residues" evidence="3">
    <location>
        <begin position="803"/>
        <end position="818"/>
    </location>
</feature>
<feature type="region of interest" description="Disordered" evidence="3">
    <location>
        <begin position="637"/>
        <end position="688"/>
    </location>
</feature>
<dbReference type="Pfam" id="PF23106">
    <property type="entry name" value="EGF_Teneurin"/>
    <property type="match status" value="1"/>
</dbReference>
<feature type="binding site" evidence="2">
    <location>
        <position position="217"/>
    </location>
    <ligand>
        <name>Zn(2+)</name>
        <dbReference type="ChEBI" id="CHEBI:29105"/>
        <note>catalytic</note>
    </ligand>
</feature>
<organism evidence="6 7">
    <name type="scientific">Mya arenaria</name>
    <name type="common">Soft-shell clam</name>
    <dbReference type="NCBI Taxonomy" id="6604"/>
    <lineage>
        <taxon>Eukaryota</taxon>
        <taxon>Metazoa</taxon>
        <taxon>Spiralia</taxon>
        <taxon>Lophotrochozoa</taxon>
        <taxon>Mollusca</taxon>
        <taxon>Bivalvia</taxon>
        <taxon>Autobranchia</taxon>
        <taxon>Heteroconchia</taxon>
        <taxon>Euheterodonta</taxon>
        <taxon>Imparidentia</taxon>
        <taxon>Neoheterodontei</taxon>
        <taxon>Myida</taxon>
        <taxon>Myoidea</taxon>
        <taxon>Myidae</taxon>
        <taxon>Mya</taxon>
    </lineage>
</organism>
<dbReference type="InterPro" id="IPR034027">
    <property type="entry name" value="Reprolysin_adamalysin"/>
</dbReference>
<feature type="compositionally biased region" description="Acidic residues" evidence="3">
    <location>
        <begin position="663"/>
        <end position="674"/>
    </location>
</feature>
<dbReference type="EMBL" id="CP111018">
    <property type="protein sequence ID" value="WAR09848.1"/>
    <property type="molecule type" value="Genomic_DNA"/>
</dbReference>
<dbReference type="Pfam" id="PF08516">
    <property type="entry name" value="ADAM_CR"/>
    <property type="match status" value="1"/>
</dbReference>
<dbReference type="PANTHER" id="PTHR11905:SF237">
    <property type="entry name" value="MIND-MELD, ISOFORM J"/>
    <property type="match status" value="1"/>
</dbReference>
<feature type="compositionally biased region" description="Basic and acidic residues" evidence="3">
    <location>
        <begin position="789"/>
        <end position="801"/>
    </location>
</feature>
<sequence length="1180" mass="129593">RGVIQLNNETYVIHPLDGGDHGEDRAHIIYKGTNSGEEKCGNSEGKWLPFHELHKGDFGQDPTIGTPEVKSKFLKLALVVDNSMYWGLNRTIVDMFRYSALTANIVDMYFKELNIDVGLSYVELWNLENQITVTQRLRETLENFMMFQTMHLGDTDYHTAHLISHAGFEDNFVGMAIPDSMCTSRASGINWNPGYLQIQQGATILAHMIAHNLGIKHDEDGGCACNDEFGCIMSTEPVFPQTCGNRHVERGEECDCGTPECPVNNYAKDGHTCNNHTGYCMGGVCPTLDKQCQHIWGTEASTADHQCYERFNPTGNFNGHCGKDNSTGSFAKCMPEDIPCGLLHCSGGHHEPLYGPDKDSSKTTFSSNGLEFECKTVYGPSTLALPNLGIVLDGTRCGDDHVCMNRKCVPLANLAPLKCPGTSGDVVCSGHGICTKEDTCFCEDMWAGVDCSLPLNESRPALSLHSLLTTTPAPPTTQKNVKAIPLNVTLTTKSPQSTDVASAAVVQANESSWMDTKWMMIILASVVGGLALLFAMSFLCYRRRSPMSSRQKKKKLARHCEEGETESANKLIKFGSLPSYRDEKKKKKKTKKKSKGSKSASESDMDLPPPPMIISDPNSAKPEKGILKGAYSAMKYANDRRSSESNTATSSSKSERDSVGPYDEIDEEDTEAGEIQDIFGTSEEPEKSVDALDNMIESSSFDFMLPPPFSNLGLQNRSPSPPRKFGGYDMAHLTQRPNVWMQNLQSPPKSRVLRMRNLDELLQTIDRNTIDLSPSPDDPPVQISPSTSEDVRSSSTEDHRYPASSQDPQSPNSITSGSTCTALRPLLGSQWSKYVLHHNNPDGGIFSLDDIESPLPHINIPPPMNPINIRSIFNYGQKGINSRDNNDTPLGSQNGECSSNNGTANSRNGYEKSSGYGSEHDPERFSIEDLSRNQSRSGSASPPSFSAVIRTGPNQIKLVPASKKGGYSYNPMDNDLQKLLDGVPRIDAGCYERSPILLKNGSNSETLSSVTSGTSTLDTLKNSMSECPSSMNSETNTLVNSEYETMDLLSNEDGSLHEQYPEMEGSCSKDFTDVKNMQHPLPDLPDGVLPNPKPLGDTDYEQTESSQCIDRSLEEISHLDNRKHNKNHKRSAKDSRAQRPLSLGLSGKETNSDEVASERDSLLVNRFSAIEPQTVDICEC</sequence>
<feature type="non-terminal residue" evidence="6">
    <location>
        <position position="1"/>
    </location>
</feature>
<feature type="compositionally biased region" description="Low complexity" evidence="3">
    <location>
        <begin position="935"/>
        <end position="947"/>
    </location>
</feature>
<feature type="region of interest" description="Disordered" evidence="3">
    <location>
        <begin position="767"/>
        <end position="818"/>
    </location>
</feature>
<dbReference type="SMART" id="SM00608">
    <property type="entry name" value="ACR"/>
    <property type="match status" value="1"/>
</dbReference>
<dbReference type="Gene3D" id="2.10.25.10">
    <property type="entry name" value="Laminin"/>
    <property type="match status" value="1"/>
</dbReference>
<dbReference type="Proteomes" id="UP001164746">
    <property type="component" value="Chromosome 7"/>
</dbReference>
<feature type="region of interest" description="Disordered" evidence="3">
    <location>
        <begin position="582"/>
        <end position="624"/>
    </location>
</feature>
<dbReference type="Gene3D" id="3.40.390.10">
    <property type="entry name" value="Collagenase (Catalytic Domain)"/>
    <property type="match status" value="1"/>
</dbReference>
<evidence type="ECO:0000256" key="1">
    <source>
        <dbReference type="ARBA" id="ARBA00023157"/>
    </source>
</evidence>
<feature type="domain" description="Peptidase M12B" evidence="5">
    <location>
        <begin position="72"/>
        <end position="255"/>
    </location>
</feature>
<dbReference type="CDD" id="cd04269">
    <property type="entry name" value="ZnMc_adamalysin_II_like"/>
    <property type="match status" value="1"/>
</dbReference>
<dbReference type="InterPro" id="IPR001590">
    <property type="entry name" value="Peptidase_M12B"/>
</dbReference>
<feature type="compositionally biased region" description="Polar residues" evidence="3">
    <location>
        <begin position="880"/>
        <end position="908"/>
    </location>
</feature>
<evidence type="ECO:0000259" key="5">
    <source>
        <dbReference type="PROSITE" id="PS50215"/>
    </source>
</evidence>
<evidence type="ECO:0000313" key="6">
    <source>
        <dbReference type="EMBL" id="WAR09848.1"/>
    </source>
</evidence>
<dbReference type="Pfam" id="PF01421">
    <property type="entry name" value="Reprolysin"/>
    <property type="match status" value="1"/>
</dbReference>
<feature type="compositionally biased region" description="Basic residues" evidence="3">
    <location>
        <begin position="584"/>
        <end position="596"/>
    </location>
</feature>
<keyword evidence="4" id="KW-1133">Transmembrane helix</keyword>
<feature type="region of interest" description="Disordered" evidence="3">
    <location>
        <begin position="1120"/>
        <end position="1159"/>
    </location>
</feature>
<evidence type="ECO:0000256" key="4">
    <source>
        <dbReference type="SAM" id="Phobius"/>
    </source>
</evidence>
<dbReference type="PANTHER" id="PTHR11905">
    <property type="entry name" value="ADAM A DISINTEGRIN AND METALLOPROTEASE DOMAIN"/>
    <property type="match status" value="1"/>
</dbReference>
<keyword evidence="4" id="KW-0472">Membrane</keyword>
<name>A0ABY7EMJ6_MYAAR</name>
<feature type="region of interest" description="Disordered" evidence="3">
    <location>
        <begin position="1059"/>
        <end position="1107"/>
    </location>
</feature>
<evidence type="ECO:0000256" key="2">
    <source>
        <dbReference type="PROSITE-ProRule" id="PRU00276"/>
    </source>
</evidence>
<keyword evidence="2" id="KW-0479">Metal-binding</keyword>
<feature type="binding site" evidence="2">
    <location>
        <position position="211"/>
    </location>
    <ligand>
        <name>Zn(2+)</name>
        <dbReference type="ChEBI" id="CHEBI:29105"/>
        <note>catalytic</note>
    </ligand>
</feature>
<proteinExistence type="predicted"/>
<comment type="caution">
    <text evidence="2">Lacks conserved residue(s) required for the propagation of feature annotation.</text>
</comment>
<protein>
    <submittedName>
        <fullName evidence="6">UNC71-like protein</fullName>
    </submittedName>
</protein>